<protein>
    <recommendedName>
        <fullName evidence="10">Odorant receptor</fullName>
    </recommendedName>
</protein>
<dbReference type="Proteomes" id="UP000291343">
    <property type="component" value="Unassembled WGS sequence"/>
</dbReference>
<evidence type="ECO:0000256" key="5">
    <source>
        <dbReference type="ARBA" id="ARBA00022725"/>
    </source>
</evidence>
<evidence type="ECO:0000256" key="2">
    <source>
        <dbReference type="ARBA" id="ARBA00022475"/>
    </source>
</evidence>
<dbReference type="GO" id="GO:0005549">
    <property type="term" value="F:odorant binding"/>
    <property type="evidence" value="ECO:0007669"/>
    <property type="project" value="InterPro"/>
</dbReference>
<organism evidence="11 12">
    <name type="scientific">Laodelphax striatellus</name>
    <name type="common">Small brown planthopper</name>
    <name type="synonym">Delphax striatella</name>
    <dbReference type="NCBI Taxonomy" id="195883"/>
    <lineage>
        <taxon>Eukaryota</taxon>
        <taxon>Metazoa</taxon>
        <taxon>Ecdysozoa</taxon>
        <taxon>Arthropoda</taxon>
        <taxon>Hexapoda</taxon>
        <taxon>Insecta</taxon>
        <taxon>Pterygota</taxon>
        <taxon>Neoptera</taxon>
        <taxon>Paraneoptera</taxon>
        <taxon>Hemiptera</taxon>
        <taxon>Auchenorrhyncha</taxon>
        <taxon>Fulgoroidea</taxon>
        <taxon>Delphacidae</taxon>
        <taxon>Criomorphinae</taxon>
        <taxon>Laodelphax</taxon>
    </lineage>
</organism>
<dbReference type="InParanoid" id="A0A482XFU4"/>
<dbReference type="InterPro" id="IPR004117">
    <property type="entry name" value="7tm6_olfct_rcpt"/>
</dbReference>
<keyword evidence="3 10" id="KW-0716">Sensory transduction</keyword>
<evidence type="ECO:0000256" key="7">
    <source>
        <dbReference type="ARBA" id="ARBA00023136"/>
    </source>
</evidence>
<comment type="caution">
    <text evidence="10">Lacks conserved residue(s) required for the propagation of feature annotation.</text>
</comment>
<dbReference type="OrthoDB" id="6754271at2759"/>
<evidence type="ECO:0000256" key="8">
    <source>
        <dbReference type="ARBA" id="ARBA00023170"/>
    </source>
</evidence>
<feature type="transmembrane region" description="Helical" evidence="10">
    <location>
        <begin position="143"/>
        <end position="164"/>
    </location>
</feature>
<keyword evidence="6 10" id="KW-1133">Transmembrane helix</keyword>
<dbReference type="GO" id="GO:0004984">
    <property type="term" value="F:olfactory receptor activity"/>
    <property type="evidence" value="ECO:0007669"/>
    <property type="project" value="InterPro"/>
</dbReference>
<evidence type="ECO:0000256" key="10">
    <source>
        <dbReference type="RuleBase" id="RU351113"/>
    </source>
</evidence>
<name>A0A482XFU4_LAOST</name>
<evidence type="ECO:0000256" key="4">
    <source>
        <dbReference type="ARBA" id="ARBA00022692"/>
    </source>
</evidence>
<dbReference type="AlphaFoldDB" id="A0A482XFU4"/>
<evidence type="ECO:0000313" key="12">
    <source>
        <dbReference type="Proteomes" id="UP000291343"/>
    </source>
</evidence>
<reference evidence="11 12" key="1">
    <citation type="journal article" date="2017" name="Gigascience">
        <title>Genome sequence of the small brown planthopper, Laodelphax striatellus.</title>
        <authorList>
            <person name="Zhu J."/>
            <person name="Jiang F."/>
            <person name="Wang X."/>
            <person name="Yang P."/>
            <person name="Bao Y."/>
            <person name="Zhao W."/>
            <person name="Wang W."/>
            <person name="Lu H."/>
            <person name="Wang Q."/>
            <person name="Cui N."/>
            <person name="Li J."/>
            <person name="Chen X."/>
            <person name="Luo L."/>
            <person name="Yu J."/>
            <person name="Kang L."/>
            <person name="Cui F."/>
        </authorList>
    </citation>
    <scope>NUCLEOTIDE SEQUENCE [LARGE SCALE GENOMIC DNA]</scope>
    <source>
        <strain evidence="11">Lst14</strain>
    </source>
</reference>
<evidence type="ECO:0000256" key="1">
    <source>
        <dbReference type="ARBA" id="ARBA00004651"/>
    </source>
</evidence>
<dbReference type="FunCoup" id="A0A482XFU4">
    <property type="interactions" value="87"/>
</dbReference>
<dbReference type="PANTHER" id="PTHR21137:SF35">
    <property type="entry name" value="ODORANT RECEPTOR 19A-RELATED"/>
    <property type="match status" value="1"/>
</dbReference>
<comment type="caution">
    <text evidence="11">The sequence shown here is derived from an EMBL/GenBank/DDBJ whole genome shotgun (WGS) entry which is preliminary data.</text>
</comment>
<proteinExistence type="inferred from homology"/>
<keyword evidence="7 10" id="KW-0472">Membrane</keyword>
<dbReference type="EMBL" id="QKKF02011063">
    <property type="protein sequence ID" value="RZF44349.1"/>
    <property type="molecule type" value="Genomic_DNA"/>
</dbReference>
<accession>A0A482XFU4</accession>
<dbReference type="GO" id="GO:0005886">
    <property type="term" value="C:plasma membrane"/>
    <property type="evidence" value="ECO:0007669"/>
    <property type="project" value="UniProtKB-SubCell"/>
</dbReference>
<dbReference type="STRING" id="195883.A0A482XFU4"/>
<dbReference type="Pfam" id="PF02949">
    <property type="entry name" value="7tm_6"/>
    <property type="match status" value="1"/>
</dbReference>
<dbReference type="GO" id="GO:0007165">
    <property type="term" value="P:signal transduction"/>
    <property type="evidence" value="ECO:0007669"/>
    <property type="project" value="UniProtKB-KW"/>
</dbReference>
<keyword evidence="12" id="KW-1185">Reference proteome</keyword>
<dbReference type="PANTHER" id="PTHR21137">
    <property type="entry name" value="ODORANT RECEPTOR"/>
    <property type="match status" value="1"/>
</dbReference>
<comment type="similarity">
    <text evidence="10">Belongs to the insect chemoreceptor superfamily. Heteromeric odorant receptor channel (TC 1.A.69) family.</text>
</comment>
<comment type="subcellular location">
    <subcellularLocation>
        <location evidence="1 10">Cell membrane</location>
        <topology evidence="1 10">Multi-pass membrane protein</topology>
    </subcellularLocation>
</comment>
<keyword evidence="8 10" id="KW-0675">Receptor</keyword>
<keyword evidence="9 10" id="KW-0807">Transducer</keyword>
<keyword evidence="4 10" id="KW-0812">Transmembrane</keyword>
<feature type="transmembrane region" description="Helical" evidence="10">
    <location>
        <begin position="40"/>
        <end position="63"/>
    </location>
</feature>
<gene>
    <name evidence="11" type="ORF">LSTR_LSTR010078</name>
</gene>
<feature type="transmembrane region" description="Helical" evidence="10">
    <location>
        <begin position="305"/>
        <end position="324"/>
    </location>
</feature>
<feature type="transmembrane region" description="Helical" evidence="10">
    <location>
        <begin position="191"/>
        <end position="215"/>
    </location>
</feature>
<sequence length="427" mass="49576">MKGKTDQDNDKLKAVMLEILDYLKLIQFYPPSAVGIRGTLLYLSMIVLIFQPAAAILGHWGVWDFNSRVTAIDNFTFSIGIMAMSSDIFLMPEKTKLFFDVINSKFALNRNQPSGDAIYREKCELVETMTGEGYRLVRTTGSVVMYFFTSHIVVPISGLAVYFLKSEPVENLPLLFKYYNPLTLTLDVRTIFEYLLITFLQLCFVFYSAILATVIHQMQMLSLYHMRVEMRLFHLNVKEIDLYCEKMRRVQENGGNEGMDGGNMEGEDGKSMEEELRIMVRKLVMHHQTIFRKVKDLNDGFKFRLFYFNAYICLQICLGIFIFMKGELLLKIKYGMILITITIVEFLFIENGQKLQDEGEDLRTALYNCSWRDKPRWFISTLKILMTRNNKLPKIVLSNVFTLNHNNMTVVMRGAYSYFNLLNNVSS</sequence>
<evidence type="ECO:0000256" key="6">
    <source>
        <dbReference type="ARBA" id="ARBA00022989"/>
    </source>
</evidence>
<evidence type="ECO:0000256" key="3">
    <source>
        <dbReference type="ARBA" id="ARBA00022606"/>
    </source>
</evidence>
<keyword evidence="2" id="KW-1003">Cell membrane</keyword>
<evidence type="ECO:0000256" key="9">
    <source>
        <dbReference type="ARBA" id="ARBA00023224"/>
    </source>
</evidence>
<evidence type="ECO:0000313" key="11">
    <source>
        <dbReference type="EMBL" id="RZF44349.1"/>
    </source>
</evidence>
<keyword evidence="5 10" id="KW-0552">Olfaction</keyword>